<evidence type="ECO:0000313" key="2">
    <source>
        <dbReference type="EMBL" id="KAF5344772.1"/>
    </source>
</evidence>
<dbReference type="EMBL" id="JAACJN010000394">
    <property type="protein sequence ID" value="KAF5344772.1"/>
    <property type="molecule type" value="Genomic_DNA"/>
</dbReference>
<dbReference type="Proteomes" id="UP000518752">
    <property type="component" value="Unassembled WGS sequence"/>
</dbReference>
<name>A0A8H5FQ65_9AGAR</name>
<dbReference type="AlphaFoldDB" id="A0A8H5FQ65"/>
<organism evidence="2 3">
    <name type="scientific">Collybiopsis confluens</name>
    <dbReference type="NCBI Taxonomy" id="2823264"/>
    <lineage>
        <taxon>Eukaryota</taxon>
        <taxon>Fungi</taxon>
        <taxon>Dikarya</taxon>
        <taxon>Basidiomycota</taxon>
        <taxon>Agaricomycotina</taxon>
        <taxon>Agaricomycetes</taxon>
        <taxon>Agaricomycetidae</taxon>
        <taxon>Agaricales</taxon>
        <taxon>Marasmiineae</taxon>
        <taxon>Omphalotaceae</taxon>
        <taxon>Collybiopsis</taxon>
    </lineage>
</organism>
<feature type="compositionally biased region" description="Low complexity" evidence="1">
    <location>
        <begin position="1"/>
        <end position="19"/>
    </location>
</feature>
<protein>
    <submittedName>
        <fullName evidence="2">Uncharacterized protein</fullName>
    </submittedName>
</protein>
<proteinExistence type="predicted"/>
<evidence type="ECO:0000256" key="1">
    <source>
        <dbReference type="SAM" id="MobiDB-lite"/>
    </source>
</evidence>
<comment type="caution">
    <text evidence="2">The sequence shown here is derived from an EMBL/GenBank/DDBJ whole genome shotgun (WGS) entry which is preliminary data.</text>
</comment>
<gene>
    <name evidence="2" type="ORF">D9757_013424</name>
</gene>
<keyword evidence="3" id="KW-1185">Reference proteome</keyword>
<accession>A0A8H5FQ65</accession>
<reference evidence="2 3" key="1">
    <citation type="journal article" date="2020" name="ISME J.">
        <title>Uncovering the hidden diversity of litter-decomposition mechanisms in mushroom-forming fungi.</title>
        <authorList>
            <person name="Floudas D."/>
            <person name="Bentzer J."/>
            <person name="Ahren D."/>
            <person name="Johansson T."/>
            <person name="Persson P."/>
            <person name="Tunlid A."/>
        </authorList>
    </citation>
    <scope>NUCLEOTIDE SEQUENCE [LARGE SCALE GENOMIC DNA]</scope>
    <source>
        <strain evidence="2 3">CBS 406.79</strain>
    </source>
</reference>
<evidence type="ECO:0000313" key="3">
    <source>
        <dbReference type="Proteomes" id="UP000518752"/>
    </source>
</evidence>
<sequence length="107" mass="11354">MTKSSSPSSAGYSYKSSGSNTQGNQYCPRDYGNVSNSYHYSNRYGAVKLDTAPTNSPSLSSVTGVIIILVQMALPTTTMGGGIPNTYLQVVSRAAAMERSSCLRVDQ</sequence>
<feature type="region of interest" description="Disordered" evidence="1">
    <location>
        <begin position="1"/>
        <end position="30"/>
    </location>
</feature>